<evidence type="ECO:0000313" key="3">
    <source>
        <dbReference type="Proteomes" id="UP001430755"/>
    </source>
</evidence>
<accession>A0ABS9WJB7</accession>
<feature type="compositionally biased region" description="Basic and acidic residues" evidence="1">
    <location>
        <begin position="9"/>
        <end position="73"/>
    </location>
</feature>
<evidence type="ECO:0000313" key="2">
    <source>
        <dbReference type="EMBL" id="MCI2242870.1"/>
    </source>
</evidence>
<sequence length="87" mass="10264">MTMDIPLSRQDEQLDRAHAEEKREHRDDIQRDERYAHADEGYHQMKEAKEVRDARLGHEEKAERRQADVRDAALTEEANAVLDPQNQ</sequence>
<feature type="region of interest" description="Disordered" evidence="1">
    <location>
        <begin position="1"/>
        <end position="87"/>
    </location>
</feature>
<dbReference type="EMBL" id="JAJMLW010000004">
    <property type="protein sequence ID" value="MCI2242870.1"/>
    <property type="molecule type" value="Genomic_DNA"/>
</dbReference>
<protein>
    <submittedName>
        <fullName evidence="2">Uncharacterized protein</fullName>
    </submittedName>
</protein>
<organism evidence="2 3">
    <name type="scientific">Adlercreutzia faecimuris</name>
    <dbReference type="NCBI Taxonomy" id="2897341"/>
    <lineage>
        <taxon>Bacteria</taxon>
        <taxon>Bacillati</taxon>
        <taxon>Actinomycetota</taxon>
        <taxon>Coriobacteriia</taxon>
        <taxon>Eggerthellales</taxon>
        <taxon>Eggerthellaceae</taxon>
        <taxon>Adlercreutzia</taxon>
    </lineage>
</organism>
<reference evidence="2" key="1">
    <citation type="submission" date="2021-11" db="EMBL/GenBank/DDBJ databases">
        <title>A Novel Adlercreutzia Species, isolated from a Allomyrina dichotoma larva feces.</title>
        <authorList>
            <person name="Suh M.K."/>
        </authorList>
    </citation>
    <scope>NUCLEOTIDE SEQUENCE</scope>
    <source>
        <strain evidence="2">JBNU-10</strain>
    </source>
</reference>
<name>A0ABS9WJB7_9ACTN</name>
<dbReference type="Proteomes" id="UP001430755">
    <property type="component" value="Unassembled WGS sequence"/>
</dbReference>
<keyword evidence="3" id="KW-1185">Reference proteome</keyword>
<dbReference type="RefSeq" id="WP_242166429.1">
    <property type="nucleotide sequence ID" value="NZ_JAJMLW010000004.1"/>
</dbReference>
<proteinExistence type="predicted"/>
<comment type="caution">
    <text evidence="2">The sequence shown here is derived from an EMBL/GenBank/DDBJ whole genome shotgun (WGS) entry which is preliminary data.</text>
</comment>
<evidence type="ECO:0000256" key="1">
    <source>
        <dbReference type="SAM" id="MobiDB-lite"/>
    </source>
</evidence>
<gene>
    <name evidence="2" type="ORF">LPT13_10990</name>
</gene>